<name>A0A7Y2WC06_9GAMM</name>
<protein>
    <submittedName>
        <fullName evidence="1">Uncharacterized protein</fullName>
    </submittedName>
</protein>
<dbReference type="AlphaFoldDB" id="A0A7Y2WC06"/>
<accession>A0A7Y2WC06</accession>
<gene>
    <name evidence="1" type="ORF">HLH17_14960</name>
</gene>
<proteinExistence type="predicted"/>
<evidence type="ECO:0000313" key="1">
    <source>
        <dbReference type="EMBL" id="NNH78921.1"/>
    </source>
</evidence>
<dbReference type="RefSeq" id="WP_171541083.1">
    <property type="nucleotide sequence ID" value="NZ_JABERL010000058.1"/>
</dbReference>
<comment type="caution">
    <text evidence="1">The sequence shown here is derived from an EMBL/GenBank/DDBJ whole genome shotgun (WGS) entry which is preliminary data.</text>
</comment>
<dbReference type="Proteomes" id="UP000569202">
    <property type="component" value="Unassembled WGS sequence"/>
</dbReference>
<sequence length="55" mass="6324">MKDILACSYLAELSENETEQEFCVFLIDYLKRLAELNSALKTPNFNSSAFFKVID</sequence>
<reference evidence="1 2" key="1">
    <citation type="submission" date="2020-04" db="EMBL/GenBank/DDBJ databases">
        <title>Acinetobacter Taxon 24.</title>
        <authorList>
            <person name="Nemec A."/>
            <person name="Radolfova-Krizova L."/>
            <person name="Higgins P.G."/>
            <person name="Spanelova P."/>
        </authorList>
    </citation>
    <scope>NUCLEOTIDE SEQUENCE [LARGE SCALE GENOMIC DNA]</scope>
    <source>
        <strain evidence="1 2">ANC 5380</strain>
    </source>
</reference>
<organism evidence="1 2">
    <name type="scientific">Acinetobacter terrae</name>
    <dbReference type="NCBI Taxonomy" id="2731247"/>
    <lineage>
        <taxon>Bacteria</taxon>
        <taxon>Pseudomonadati</taxon>
        <taxon>Pseudomonadota</taxon>
        <taxon>Gammaproteobacteria</taxon>
        <taxon>Moraxellales</taxon>
        <taxon>Moraxellaceae</taxon>
        <taxon>Acinetobacter</taxon>
        <taxon>Acinetobacter Taxon 24</taxon>
    </lineage>
</organism>
<dbReference type="EMBL" id="JABERL010000058">
    <property type="protein sequence ID" value="NNH78921.1"/>
    <property type="molecule type" value="Genomic_DNA"/>
</dbReference>
<evidence type="ECO:0000313" key="2">
    <source>
        <dbReference type="Proteomes" id="UP000569202"/>
    </source>
</evidence>